<dbReference type="SUPFAM" id="SSF46785">
    <property type="entry name" value="Winged helix' DNA-binding domain"/>
    <property type="match status" value="1"/>
</dbReference>
<feature type="region of interest" description="Disordered" evidence="15">
    <location>
        <begin position="444"/>
        <end position="480"/>
    </location>
</feature>
<dbReference type="GO" id="GO:0046872">
    <property type="term" value="F:metal ion binding"/>
    <property type="evidence" value="ECO:0007669"/>
    <property type="project" value="UniProtKB-KW"/>
</dbReference>
<feature type="domain" description="RIO kinase" evidence="16">
    <location>
        <begin position="64"/>
        <end position="306"/>
    </location>
</feature>
<dbReference type="InterPro" id="IPR018935">
    <property type="entry name" value="RIO_kinase_CS"/>
</dbReference>
<evidence type="ECO:0000256" key="2">
    <source>
        <dbReference type="ARBA" id="ARBA00009196"/>
    </source>
</evidence>
<dbReference type="FunCoup" id="A0A078AET2">
    <property type="interactions" value="509"/>
</dbReference>
<evidence type="ECO:0000256" key="11">
    <source>
        <dbReference type="ARBA" id="ARBA00047899"/>
    </source>
</evidence>
<evidence type="ECO:0000256" key="6">
    <source>
        <dbReference type="ARBA" id="ARBA00022723"/>
    </source>
</evidence>
<dbReference type="GO" id="GO:0005634">
    <property type="term" value="C:nucleus"/>
    <property type="evidence" value="ECO:0007669"/>
    <property type="project" value="TreeGrafter"/>
</dbReference>
<evidence type="ECO:0000313" key="17">
    <source>
        <dbReference type="EMBL" id="CDW80740.1"/>
    </source>
</evidence>
<dbReference type="AlphaFoldDB" id="A0A078AET2"/>
<dbReference type="GO" id="GO:0005829">
    <property type="term" value="C:cytosol"/>
    <property type="evidence" value="ECO:0007669"/>
    <property type="project" value="TreeGrafter"/>
</dbReference>
<dbReference type="FunFam" id="1.10.10.10:FF:000053">
    <property type="entry name" value="Serine/threonine-protein kinase RIO2"/>
    <property type="match status" value="1"/>
</dbReference>
<dbReference type="Pfam" id="PF01163">
    <property type="entry name" value="RIO1"/>
    <property type="match status" value="1"/>
</dbReference>
<feature type="compositionally biased region" description="Basic and acidic residues" evidence="15">
    <location>
        <begin position="409"/>
        <end position="425"/>
    </location>
</feature>
<comment type="catalytic activity">
    <reaction evidence="12">
        <text>L-seryl-[protein] + ATP = O-phospho-L-seryl-[protein] + ADP + H(+)</text>
        <dbReference type="Rhea" id="RHEA:17989"/>
        <dbReference type="Rhea" id="RHEA-COMP:9863"/>
        <dbReference type="Rhea" id="RHEA-COMP:11604"/>
        <dbReference type="ChEBI" id="CHEBI:15378"/>
        <dbReference type="ChEBI" id="CHEBI:29999"/>
        <dbReference type="ChEBI" id="CHEBI:30616"/>
        <dbReference type="ChEBI" id="CHEBI:83421"/>
        <dbReference type="ChEBI" id="CHEBI:456216"/>
        <dbReference type="EC" id="2.7.11.1"/>
    </reaction>
</comment>
<dbReference type="GO" id="GO:0030688">
    <property type="term" value="C:preribosome, small subunit precursor"/>
    <property type="evidence" value="ECO:0007669"/>
    <property type="project" value="TreeGrafter"/>
</dbReference>
<dbReference type="InterPro" id="IPR036388">
    <property type="entry name" value="WH-like_DNA-bd_sf"/>
</dbReference>
<keyword evidence="8" id="KW-0418">Kinase</keyword>
<evidence type="ECO:0000256" key="5">
    <source>
        <dbReference type="ARBA" id="ARBA00022679"/>
    </source>
</evidence>
<evidence type="ECO:0000256" key="8">
    <source>
        <dbReference type="ARBA" id="ARBA00022777"/>
    </source>
</evidence>
<dbReference type="InParanoid" id="A0A078AET2"/>
<reference evidence="17 18" key="1">
    <citation type="submission" date="2014-06" db="EMBL/GenBank/DDBJ databases">
        <authorList>
            <person name="Swart Estienne"/>
        </authorList>
    </citation>
    <scope>NUCLEOTIDE SEQUENCE [LARGE SCALE GENOMIC DNA]</scope>
    <source>
        <strain evidence="17 18">130c</strain>
    </source>
</reference>
<organism evidence="17 18">
    <name type="scientific">Stylonychia lemnae</name>
    <name type="common">Ciliate</name>
    <dbReference type="NCBI Taxonomy" id="5949"/>
    <lineage>
        <taxon>Eukaryota</taxon>
        <taxon>Sar</taxon>
        <taxon>Alveolata</taxon>
        <taxon>Ciliophora</taxon>
        <taxon>Intramacronucleata</taxon>
        <taxon>Spirotrichea</taxon>
        <taxon>Stichotrichia</taxon>
        <taxon>Sporadotrichida</taxon>
        <taxon>Oxytrichidae</taxon>
        <taxon>Stylonychinae</taxon>
        <taxon>Stylonychia</taxon>
    </lineage>
</organism>
<comment type="similarity">
    <text evidence="2">Belongs to the protein kinase superfamily. RIO-type Ser/Thr kinase family.</text>
</comment>
<dbReference type="EMBL" id="CCKQ01009265">
    <property type="protein sequence ID" value="CDW80740.1"/>
    <property type="molecule type" value="Genomic_DNA"/>
</dbReference>
<keyword evidence="18" id="KW-1185">Reference proteome</keyword>
<dbReference type="PANTHER" id="PTHR45852:SF1">
    <property type="entry name" value="SERINE_THREONINE-PROTEIN KINASE RIO2"/>
    <property type="match status" value="1"/>
</dbReference>
<evidence type="ECO:0000256" key="3">
    <source>
        <dbReference type="ARBA" id="ARBA00012513"/>
    </source>
</evidence>
<dbReference type="OrthoDB" id="10258631at2759"/>
<protein>
    <recommendedName>
        <fullName evidence="13">Serine/threonine-protein kinase RIO2</fullName>
        <ecNumber evidence="3">2.7.11.1</ecNumber>
    </recommendedName>
    <alternativeName>
        <fullName evidence="14">Serine/threonine-protein kinase rio2</fullName>
    </alternativeName>
</protein>
<proteinExistence type="inferred from homology"/>
<dbReference type="FunFam" id="3.30.200.20:FF:000052">
    <property type="entry name" value="Serine/threonine-protein kinase RIO2"/>
    <property type="match status" value="1"/>
</dbReference>
<feature type="compositionally biased region" description="Acidic residues" evidence="15">
    <location>
        <begin position="343"/>
        <end position="367"/>
    </location>
</feature>
<dbReference type="InterPro" id="IPR015285">
    <property type="entry name" value="RIO2_wHTH_N"/>
</dbReference>
<dbReference type="SMART" id="SM00090">
    <property type="entry name" value="RIO"/>
    <property type="match status" value="1"/>
</dbReference>
<dbReference type="InterPro" id="IPR018934">
    <property type="entry name" value="RIO_dom"/>
</dbReference>
<keyword evidence="6" id="KW-0479">Metal-binding</keyword>
<keyword evidence="4" id="KW-0723">Serine/threonine-protein kinase</keyword>
<feature type="region of interest" description="Disordered" evidence="15">
    <location>
        <begin position="338"/>
        <end position="429"/>
    </location>
</feature>
<keyword evidence="7" id="KW-0547">Nucleotide-binding</keyword>
<dbReference type="Gene3D" id="1.10.10.10">
    <property type="entry name" value="Winged helix-like DNA-binding domain superfamily/Winged helix DNA-binding domain"/>
    <property type="match status" value="1"/>
</dbReference>
<feature type="compositionally biased region" description="Basic residues" evidence="15">
    <location>
        <begin position="455"/>
        <end position="464"/>
    </location>
</feature>
<dbReference type="Pfam" id="PF09202">
    <property type="entry name" value="Rio2_N"/>
    <property type="match status" value="1"/>
</dbReference>
<evidence type="ECO:0000256" key="1">
    <source>
        <dbReference type="ARBA" id="ARBA00001946"/>
    </source>
</evidence>
<dbReference type="InterPro" id="IPR030484">
    <property type="entry name" value="Rio2"/>
</dbReference>
<dbReference type="PROSITE" id="PS01245">
    <property type="entry name" value="RIO1"/>
    <property type="match status" value="1"/>
</dbReference>
<dbReference type="GO" id="GO:0030490">
    <property type="term" value="P:maturation of SSU-rRNA"/>
    <property type="evidence" value="ECO:0007669"/>
    <property type="project" value="TreeGrafter"/>
</dbReference>
<dbReference type="CDD" id="cd05144">
    <property type="entry name" value="RIO2_C"/>
    <property type="match status" value="1"/>
</dbReference>
<evidence type="ECO:0000256" key="4">
    <source>
        <dbReference type="ARBA" id="ARBA00022527"/>
    </source>
</evidence>
<keyword evidence="10" id="KW-0460">Magnesium</keyword>
<dbReference type="Gene3D" id="3.30.200.20">
    <property type="entry name" value="Phosphorylase Kinase, domain 1"/>
    <property type="match status" value="1"/>
</dbReference>
<evidence type="ECO:0000256" key="15">
    <source>
        <dbReference type="SAM" id="MobiDB-lite"/>
    </source>
</evidence>
<evidence type="ECO:0000256" key="14">
    <source>
        <dbReference type="ARBA" id="ARBA00068837"/>
    </source>
</evidence>
<comment type="catalytic activity">
    <reaction evidence="11">
        <text>L-threonyl-[protein] + ATP = O-phospho-L-threonyl-[protein] + ADP + H(+)</text>
        <dbReference type="Rhea" id="RHEA:46608"/>
        <dbReference type="Rhea" id="RHEA-COMP:11060"/>
        <dbReference type="Rhea" id="RHEA-COMP:11605"/>
        <dbReference type="ChEBI" id="CHEBI:15378"/>
        <dbReference type="ChEBI" id="CHEBI:30013"/>
        <dbReference type="ChEBI" id="CHEBI:30616"/>
        <dbReference type="ChEBI" id="CHEBI:61977"/>
        <dbReference type="ChEBI" id="CHEBI:456216"/>
        <dbReference type="EC" id="2.7.11.1"/>
    </reaction>
</comment>
<dbReference type="Proteomes" id="UP000039865">
    <property type="component" value="Unassembled WGS sequence"/>
</dbReference>
<name>A0A078AET2_STYLE</name>
<dbReference type="Gene3D" id="1.10.510.10">
    <property type="entry name" value="Transferase(Phosphotransferase) domain 1"/>
    <property type="match status" value="1"/>
</dbReference>
<feature type="compositionally biased region" description="Acidic residues" evidence="15">
    <location>
        <begin position="397"/>
        <end position="408"/>
    </location>
</feature>
<dbReference type="OMA" id="VKEYAGW"/>
<gene>
    <name evidence="17" type="primary">Contig11269.g12046</name>
    <name evidence="17" type="ORF">STYLEM_9744</name>
</gene>
<dbReference type="PANTHER" id="PTHR45852">
    <property type="entry name" value="SER/THR-PROTEIN KINASE RIO2"/>
    <property type="match status" value="1"/>
</dbReference>
<keyword evidence="9" id="KW-0067">ATP-binding</keyword>
<evidence type="ECO:0000256" key="9">
    <source>
        <dbReference type="ARBA" id="ARBA00022840"/>
    </source>
</evidence>
<dbReference type="SUPFAM" id="SSF56112">
    <property type="entry name" value="Protein kinase-like (PK-like)"/>
    <property type="match status" value="1"/>
</dbReference>
<dbReference type="EC" id="2.7.11.1" evidence="3"/>
<feature type="compositionally biased region" description="Basic and acidic residues" evidence="15">
    <location>
        <begin position="465"/>
        <end position="480"/>
    </location>
</feature>
<dbReference type="InterPro" id="IPR000687">
    <property type="entry name" value="RIO_kinase"/>
</dbReference>
<dbReference type="GO" id="GO:0005524">
    <property type="term" value="F:ATP binding"/>
    <property type="evidence" value="ECO:0007669"/>
    <property type="project" value="UniProtKB-KW"/>
</dbReference>
<dbReference type="InterPro" id="IPR036390">
    <property type="entry name" value="WH_DNA-bd_sf"/>
</dbReference>
<evidence type="ECO:0000256" key="10">
    <source>
        <dbReference type="ARBA" id="ARBA00022842"/>
    </source>
</evidence>
<sequence length="480" mass="56416">MKLDPDLIHYLTKEHFRVLTAIEMGMKNHEYVPVPLIESLAALKRSNTYKIIQLLLKHKLVMHYNKSYDGYALTYMGYDYLALKAFMKRGTLTRVGIKIGVGKESDIYLCEGGVKEEDKDEEPVKGERFKNPVVVKFARLGRTSFRTVKNNRDYLKGRSAQSWLYLSRIASLKEFAFMKALYNKNFPTPVPIDSNRHGIVMSFIDAYPMSQIKELENPKKVYAELLEQVIRLAEYGLVHGDFNEFNLLLDEDEKITIIDFPQMTSTNHPQAQFYFERDVKCLQDFFMKRFGLKFEGIPILEQDIEKKEDLDKEIKASGFVKEELGDDLKEFDQIHEHFLNKEEVEDEESESDDEEDIEEESKQEDEEKVPKLINNNTTVDVNEEETKEEIINKELESSSDNDNESEENQEYKKSRPKKEKKDKTVEKKKKEKLVINEDYVKEKAKKQFSSNFKKERSKRNKNKDKKVMKANENIKDYFVE</sequence>
<evidence type="ECO:0000256" key="13">
    <source>
        <dbReference type="ARBA" id="ARBA00068353"/>
    </source>
</evidence>
<evidence type="ECO:0000313" key="18">
    <source>
        <dbReference type="Proteomes" id="UP000039865"/>
    </source>
</evidence>
<dbReference type="InterPro" id="IPR011009">
    <property type="entry name" value="Kinase-like_dom_sf"/>
</dbReference>
<evidence type="ECO:0000259" key="16">
    <source>
        <dbReference type="SMART" id="SM00090"/>
    </source>
</evidence>
<evidence type="ECO:0000256" key="12">
    <source>
        <dbReference type="ARBA" id="ARBA00048679"/>
    </source>
</evidence>
<dbReference type="GO" id="GO:0004674">
    <property type="term" value="F:protein serine/threonine kinase activity"/>
    <property type="evidence" value="ECO:0007669"/>
    <property type="project" value="UniProtKB-KW"/>
</dbReference>
<evidence type="ECO:0000256" key="7">
    <source>
        <dbReference type="ARBA" id="ARBA00022741"/>
    </source>
</evidence>
<keyword evidence="5" id="KW-0808">Transferase</keyword>
<accession>A0A078AET2</accession>
<comment type="cofactor">
    <cofactor evidence="1">
        <name>Mg(2+)</name>
        <dbReference type="ChEBI" id="CHEBI:18420"/>
    </cofactor>
</comment>